<reference evidence="1" key="1">
    <citation type="journal article" date="2014" name="Int. J. Syst. Evol. Microbiol.">
        <title>Complete genome sequence of Corynebacterium casei LMG S-19264T (=DSM 44701T), isolated from a smear-ripened cheese.</title>
        <authorList>
            <consortium name="US DOE Joint Genome Institute (JGI-PGF)"/>
            <person name="Walter F."/>
            <person name="Albersmeier A."/>
            <person name="Kalinowski J."/>
            <person name="Ruckert C."/>
        </authorList>
    </citation>
    <scope>NUCLEOTIDE SEQUENCE</scope>
    <source>
        <strain evidence="1">JCM 5069</strain>
    </source>
</reference>
<dbReference type="AlphaFoldDB" id="A0A919KTZ6"/>
<keyword evidence="2" id="KW-1185">Reference proteome</keyword>
<comment type="caution">
    <text evidence="1">The sequence shown here is derived from an EMBL/GenBank/DDBJ whole genome shotgun (WGS) entry which is preliminary data.</text>
</comment>
<dbReference type="EMBL" id="BNCD01000002">
    <property type="protein sequence ID" value="GHH73090.1"/>
    <property type="molecule type" value="Genomic_DNA"/>
</dbReference>
<evidence type="ECO:0000313" key="2">
    <source>
        <dbReference type="Proteomes" id="UP000603708"/>
    </source>
</evidence>
<reference evidence="1" key="2">
    <citation type="submission" date="2020-09" db="EMBL/GenBank/DDBJ databases">
        <authorList>
            <person name="Sun Q."/>
            <person name="Ohkuma M."/>
        </authorList>
    </citation>
    <scope>NUCLEOTIDE SEQUENCE</scope>
    <source>
        <strain evidence="1">JCM 5069</strain>
    </source>
</reference>
<gene>
    <name evidence="1" type="ORF">GCM10018793_11160</name>
</gene>
<evidence type="ECO:0000313" key="1">
    <source>
        <dbReference type="EMBL" id="GHH73090.1"/>
    </source>
</evidence>
<protein>
    <submittedName>
        <fullName evidence="1">Uncharacterized protein</fullName>
    </submittedName>
</protein>
<sequence>MHGTALGTGYGGPIYEFGVRHRGVRLPLGSLRSAPAAGEAAEAAAVHGWERTTAASPSASECRQARMRA</sequence>
<dbReference type="Proteomes" id="UP000603708">
    <property type="component" value="Unassembled WGS sequence"/>
</dbReference>
<name>A0A919KTZ6_9ACTN</name>
<organism evidence="1 2">
    <name type="scientific">Streptomyces sulfonofaciens</name>
    <dbReference type="NCBI Taxonomy" id="68272"/>
    <lineage>
        <taxon>Bacteria</taxon>
        <taxon>Bacillati</taxon>
        <taxon>Actinomycetota</taxon>
        <taxon>Actinomycetes</taxon>
        <taxon>Kitasatosporales</taxon>
        <taxon>Streptomycetaceae</taxon>
        <taxon>Streptomyces</taxon>
    </lineage>
</organism>
<proteinExistence type="predicted"/>
<accession>A0A919KTZ6</accession>